<dbReference type="AlphaFoldDB" id="A0A6S6U8D2"/>
<dbReference type="EMBL" id="CACVAS010000118">
    <property type="protein sequence ID" value="CAA6824328.1"/>
    <property type="molecule type" value="Genomic_DNA"/>
</dbReference>
<organism evidence="1">
    <name type="scientific">uncultured Sulfurovum sp</name>
    <dbReference type="NCBI Taxonomy" id="269237"/>
    <lineage>
        <taxon>Bacteria</taxon>
        <taxon>Pseudomonadati</taxon>
        <taxon>Campylobacterota</taxon>
        <taxon>Epsilonproteobacteria</taxon>
        <taxon>Campylobacterales</taxon>
        <taxon>Sulfurovaceae</taxon>
        <taxon>Sulfurovum</taxon>
        <taxon>environmental samples</taxon>
    </lineage>
</organism>
<protein>
    <submittedName>
        <fullName evidence="1">Uncharacterized protein</fullName>
    </submittedName>
</protein>
<evidence type="ECO:0000313" key="1">
    <source>
        <dbReference type="EMBL" id="CAA6824328.1"/>
    </source>
</evidence>
<name>A0A6S6U8D2_9BACT</name>
<gene>
    <name evidence="1" type="ORF">HELGO_WM49374</name>
</gene>
<reference evidence="1" key="1">
    <citation type="submission" date="2020-01" db="EMBL/GenBank/DDBJ databases">
        <authorList>
            <person name="Meier V. D."/>
            <person name="Meier V D."/>
        </authorList>
    </citation>
    <scope>NUCLEOTIDE SEQUENCE</scope>
    <source>
        <strain evidence="1">HLG_WM_MAG_01</strain>
    </source>
</reference>
<accession>A0A6S6U8D2</accession>
<feature type="non-terminal residue" evidence="1">
    <location>
        <position position="22"/>
    </location>
</feature>
<sequence>MGLLETLQEYEKTVQYARSEYQ</sequence>
<proteinExistence type="predicted"/>